<dbReference type="VEuPathDB" id="VectorBase:CSON003576"/>
<dbReference type="AlphaFoldDB" id="A0A336MZL8"/>
<feature type="region of interest" description="Disordered" evidence="1">
    <location>
        <begin position="232"/>
        <end position="251"/>
    </location>
</feature>
<name>A0A336MZL8_CULSO</name>
<reference evidence="2" key="1">
    <citation type="submission" date="2018-04" db="EMBL/GenBank/DDBJ databases">
        <authorList>
            <person name="Go L.Y."/>
            <person name="Mitchell J.A."/>
        </authorList>
    </citation>
    <scope>NUCLEOTIDE SEQUENCE</scope>
    <source>
        <tissue evidence="2">Whole organism</tissue>
    </source>
</reference>
<organism evidence="3">
    <name type="scientific">Culicoides sonorensis</name>
    <name type="common">Biting midge</name>
    <dbReference type="NCBI Taxonomy" id="179676"/>
    <lineage>
        <taxon>Eukaryota</taxon>
        <taxon>Metazoa</taxon>
        <taxon>Ecdysozoa</taxon>
        <taxon>Arthropoda</taxon>
        <taxon>Hexapoda</taxon>
        <taxon>Insecta</taxon>
        <taxon>Pterygota</taxon>
        <taxon>Neoptera</taxon>
        <taxon>Endopterygota</taxon>
        <taxon>Diptera</taxon>
        <taxon>Nematocera</taxon>
        <taxon>Chironomoidea</taxon>
        <taxon>Ceratopogonidae</taxon>
        <taxon>Ceratopogoninae</taxon>
        <taxon>Culicoides</taxon>
        <taxon>Monoculicoides</taxon>
    </lineage>
</organism>
<evidence type="ECO:0000313" key="3">
    <source>
        <dbReference type="EMBL" id="SSX31368.1"/>
    </source>
</evidence>
<feature type="compositionally biased region" description="Polar residues" evidence="1">
    <location>
        <begin position="241"/>
        <end position="251"/>
    </location>
</feature>
<accession>A0A336MZL8</accession>
<evidence type="ECO:0000313" key="2">
    <source>
        <dbReference type="EMBL" id="SSX11803.1"/>
    </source>
</evidence>
<reference evidence="3" key="2">
    <citation type="submission" date="2018-07" db="EMBL/GenBank/DDBJ databases">
        <authorList>
            <person name="Quirk P.G."/>
            <person name="Krulwich T.A."/>
        </authorList>
    </citation>
    <scope>NUCLEOTIDE SEQUENCE</scope>
</reference>
<dbReference type="EMBL" id="UFQS01001669">
    <property type="protein sequence ID" value="SSX11803.1"/>
    <property type="molecule type" value="Genomic_DNA"/>
</dbReference>
<gene>
    <name evidence="3" type="primary">CSON003576</name>
</gene>
<evidence type="ECO:0000256" key="1">
    <source>
        <dbReference type="SAM" id="MobiDB-lite"/>
    </source>
</evidence>
<proteinExistence type="predicted"/>
<protein>
    <submittedName>
        <fullName evidence="3">CSON003576 protein</fullName>
    </submittedName>
</protein>
<sequence length="251" mass="28955">MRNLYVAITVFMVIINNNHYYTEAGVIRKKRSLFREQVSPHLPGGKIPETAFNADRLILNRLQSDGIAVPDGIILEPRPYQVYPYEHRNVRETYKVQIQHGGHYIAMPLADSTYLVPKPLHYDIKWVPSFKPLLAYVQFPTHDKQKPAQFITKPPQAPPRYHSTSSFTYPTSVHTPHPANSFGKTRTYLSWTITPEMEKLRWPGTQDYGSEQVFGDLDSFFTTYGARVLRHTESQGKKKIQQNVPKSKQVK</sequence>
<dbReference type="EMBL" id="UFQT01001669">
    <property type="protein sequence ID" value="SSX31368.1"/>
    <property type="molecule type" value="Genomic_DNA"/>
</dbReference>